<dbReference type="PANTHER" id="PTHR45714:SF16">
    <property type="entry name" value="HOMEOBOX-LEUCINE ZIPPER PROTEIN HAT2"/>
    <property type="match status" value="1"/>
</dbReference>
<evidence type="ECO:0000256" key="3">
    <source>
        <dbReference type="ARBA" id="ARBA00023163"/>
    </source>
</evidence>
<reference evidence="6" key="1">
    <citation type="submission" date="2018-01" db="EMBL/GenBank/DDBJ databases">
        <authorList>
            <person name="Mao J.F."/>
        </authorList>
    </citation>
    <scope>NUCLEOTIDE SEQUENCE</scope>
    <source>
        <strain evidence="6">Huo1</strain>
        <tissue evidence="6">Leaf</tissue>
    </source>
</reference>
<keyword evidence="2" id="KW-0805">Transcription regulation</keyword>
<dbReference type="AlphaFoldDB" id="A0A8X8YEI9"/>
<proteinExistence type="predicted"/>
<sequence length="298" mass="32453">MMVQKDHELGLSLSLSYPAQKRAVVSTATPLHLNLMPSSSSPSPFTINTNSWTQAFTSSGLFHLQLLLFQLYPEKDRRGEETRSFLKGIDVNCLPETAEEAAAAEEEGGVSSPNSTISSLSGKRSEREDHDGFSRGISDEEDAENARKKLRLSKDQSAVLEESFKEHSTLNPVKAKNDSGEEIRAQAEAGRSLVSKQKSKDEIEANRGGLRISKEMLREFDRGKQEAAEGGARAASAEAISAALHANDATNNSHNVPFLRESGAALRRRSHRRRSAAADPVQSVAGCPSLQAFRCYAI</sequence>
<feature type="compositionally biased region" description="Polar residues" evidence="4">
    <location>
        <begin position="111"/>
        <end position="122"/>
    </location>
</feature>
<name>A0A8X8YEI9_SALSN</name>
<dbReference type="InterPro" id="IPR050762">
    <property type="entry name" value="HD-ZIP_Homeobox_LZ_Class_II"/>
</dbReference>
<evidence type="ECO:0000259" key="5">
    <source>
        <dbReference type="Pfam" id="PF04618"/>
    </source>
</evidence>
<feature type="region of interest" description="Disordered" evidence="4">
    <location>
        <begin position="100"/>
        <end position="150"/>
    </location>
</feature>
<comment type="caution">
    <text evidence="6">The sequence shown here is derived from an EMBL/GenBank/DDBJ whole genome shotgun (WGS) entry which is preliminary data.</text>
</comment>
<feature type="compositionally biased region" description="Basic and acidic residues" evidence="4">
    <location>
        <begin position="123"/>
        <end position="133"/>
    </location>
</feature>
<accession>A0A8X8YEI9</accession>
<organism evidence="6">
    <name type="scientific">Salvia splendens</name>
    <name type="common">Scarlet sage</name>
    <dbReference type="NCBI Taxonomy" id="180675"/>
    <lineage>
        <taxon>Eukaryota</taxon>
        <taxon>Viridiplantae</taxon>
        <taxon>Streptophyta</taxon>
        <taxon>Embryophyta</taxon>
        <taxon>Tracheophyta</taxon>
        <taxon>Spermatophyta</taxon>
        <taxon>Magnoliopsida</taxon>
        <taxon>eudicotyledons</taxon>
        <taxon>Gunneridae</taxon>
        <taxon>Pentapetalae</taxon>
        <taxon>asterids</taxon>
        <taxon>lamiids</taxon>
        <taxon>Lamiales</taxon>
        <taxon>Lamiaceae</taxon>
        <taxon>Nepetoideae</taxon>
        <taxon>Mentheae</taxon>
        <taxon>Salviinae</taxon>
        <taxon>Salvia</taxon>
        <taxon>Salvia subgen. Calosphace</taxon>
        <taxon>core Calosphace</taxon>
    </lineage>
</organism>
<evidence type="ECO:0000313" key="7">
    <source>
        <dbReference type="Proteomes" id="UP000298416"/>
    </source>
</evidence>
<comment type="subcellular location">
    <subcellularLocation>
        <location evidence="1">Nucleus</location>
    </subcellularLocation>
</comment>
<gene>
    <name evidence="6" type="ORF">SASPL_109599</name>
</gene>
<evidence type="ECO:0000256" key="1">
    <source>
        <dbReference type="ARBA" id="ARBA00004123"/>
    </source>
</evidence>
<keyword evidence="7" id="KW-1185">Reference proteome</keyword>
<evidence type="ECO:0000256" key="4">
    <source>
        <dbReference type="SAM" id="MobiDB-lite"/>
    </source>
</evidence>
<dbReference type="EMBL" id="PNBA02000003">
    <property type="protein sequence ID" value="KAG6431520.1"/>
    <property type="molecule type" value="Genomic_DNA"/>
</dbReference>
<keyword evidence="3" id="KW-0804">Transcription</keyword>
<evidence type="ECO:0000256" key="2">
    <source>
        <dbReference type="ARBA" id="ARBA00023015"/>
    </source>
</evidence>
<feature type="domain" description="HD-ZIP protein N-terminal" evidence="5">
    <location>
        <begin position="2"/>
        <end position="128"/>
    </location>
</feature>
<evidence type="ECO:0000313" key="6">
    <source>
        <dbReference type="EMBL" id="KAG6431520.1"/>
    </source>
</evidence>
<dbReference type="PANTHER" id="PTHR45714">
    <property type="entry name" value="HOMEOBOX-LEUCINE ZIPPER PROTEIN HAT14"/>
    <property type="match status" value="1"/>
</dbReference>
<dbReference type="Proteomes" id="UP000298416">
    <property type="component" value="Unassembled WGS sequence"/>
</dbReference>
<reference evidence="6" key="2">
    <citation type="submission" date="2020-08" db="EMBL/GenBank/DDBJ databases">
        <title>Plant Genome Project.</title>
        <authorList>
            <person name="Zhang R.-G."/>
        </authorList>
    </citation>
    <scope>NUCLEOTIDE SEQUENCE</scope>
    <source>
        <strain evidence="6">Huo1</strain>
        <tissue evidence="6">Leaf</tissue>
    </source>
</reference>
<protein>
    <recommendedName>
        <fullName evidence="5">HD-ZIP protein N-terminal domain-containing protein</fullName>
    </recommendedName>
</protein>
<dbReference type="GO" id="GO:0005634">
    <property type="term" value="C:nucleus"/>
    <property type="evidence" value="ECO:0007669"/>
    <property type="project" value="UniProtKB-SubCell"/>
</dbReference>
<dbReference type="InterPro" id="IPR006712">
    <property type="entry name" value="HD-ZIP_N"/>
</dbReference>
<dbReference type="Pfam" id="PF04618">
    <property type="entry name" value="HD-ZIP_N"/>
    <property type="match status" value="1"/>
</dbReference>